<reference evidence="1" key="1">
    <citation type="submission" date="2025-08" db="UniProtKB">
        <authorList>
            <consortium name="RefSeq"/>
        </authorList>
    </citation>
    <scope>IDENTIFICATION</scope>
    <source>
        <tissue evidence="1">Whole insect</tissue>
    </source>
</reference>
<proteinExistence type="predicted"/>
<protein>
    <submittedName>
        <fullName evidence="1">Uncharacterized protein LOC114343927</fullName>
    </submittedName>
</protein>
<name>A0A6P7GLM6_DIAVI</name>
<accession>A0A6P7GLM6</accession>
<dbReference type="InParanoid" id="A0A6P7GLM6"/>
<sequence>MTHPVYDHYSSTDKNPLHQKCPIGEKSWCEWQRAAATKELKNFKHTYTALLNDVLEAIKPIYENLSSDALLERCVGGFTQNNNESVNQLIWKISPKILSGTSNLVEIAANVDVSTFNEGSFALLTFMESMGINLGASSHEWAHLEDDQRISGAYQKAANESKEGRDLRRQQQTDALDILADGPSLYGPEIDDSI</sequence>
<evidence type="ECO:0000313" key="1">
    <source>
        <dbReference type="RefSeq" id="XP_028150574.1"/>
    </source>
</evidence>
<organism evidence="1">
    <name type="scientific">Diabrotica virgifera virgifera</name>
    <name type="common">western corn rootworm</name>
    <dbReference type="NCBI Taxonomy" id="50390"/>
    <lineage>
        <taxon>Eukaryota</taxon>
        <taxon>Metazoa</taxon>
        <taxon>Ecdysozoa</taxon>
        <taxon>Arthropoda</taxon>
        <taxon>Hexapoda</taxon>
        <taxon>Insecta</taxon>
        <taxon>Pterygota</taxon>
        <taxon>Neoptera</taxon>
        <taxon>Endopterygota</taxon>
        <taxon>Coleoptera</taxon>
        <taxon>Polyphaga</taxon>
        <taxon>Cucujiformia</taxon>
        <taxon>Chrysomeloidea</taxon>
        <taxon>Chrysomelidae</taxon>
        <taxon>Galerucinae</taxon>
        <taxon>Diabroticina</taxon>
        <taxon>Diabroticites</taxon>
        <taxon>Diabrotica</taxon>
    </lineage>
</organism>
<dbReference type="RefSeq" id="XP_028150574.1">
    <property type="nucleotide sequence ID" value="XM_028294773.1"/>
</dbReference>
<dbReference type="AlphaFoldDB" id="A0A6P7GLM6"/>
<gene>
    <name evidence="1" type="primary">LOC114343927</name>
</gene>